<feature type="compositionally biased region" description="Basic and acidic residues" evidence="2">
    <location>
        <begin position="627"/>
        <end position="638"/>
    </location>
</feature>
<evidence type="ECO:0000256" key="2">
    <source>
        <dbReference type="SAM" id="MobiDB-lite"/>
    </source>
</evidence>
<accession>A0A5C5G0T7</accession>
<protein>
    <recommendedName>
        <fullName evidence="5">Chitin synthase activator</fullName>
    </recommendedName>
</protein>
<sequence length="826" mass="88023">MNGYPPPQPITSPFNQPSPLTAPRPQPPPSAIPSERLANTADAWARGSTASPAPPPSMTSLNAAYAPAPQPPMPPAPPGGYYPGAPYGGGPQGDYLGGPPPPPPGGHLAPRPASYAVGQSVPQSMYGSPADPMQGRPASYAAPMTGPYGAMPQPPPPPPPTQPGYFPPQPVSSQPQGGYLTPAPPSMMGGPPPSVQGQNGFVQRPPRAASMQPSDFAALSGGFDAMSLGGGGGGGAPGGYLPGKQGRPNYYANPEDGPPHKLAVTHPDQNMLASMRETALANGGDPQRKVAWAKQVLKFIERHQASAGESSRISDPTLVRWTDEALNHILASASSANPVPLALYLRGDLSASGSFPSYRSKDLKSSFRDFEAAANAGYVKAWFRIGRAYEDFGDIRRAVGAYEKGVEKGDCGSTYRLAMAYLLGQIGVQADIPKALGLLRRAADSADLDTPQPPYILGMLLSGEFDSPSVQLDKSQIPIDMDEAKWRIERSAYLSFGPAQYKMGYAYEYASLGCLFDPLLSVQYYALASQNSEVEADMALSKWYLCGSEGHFEANEKLAVTFAEKAAARQHPSAEFALGYYHEVGIAGPIDLEKARRWYSRAAGHGNEDAKQRLDALQQSNPAALNRTDHDAHLENKLVRKRTQAKVRSDAQRERLAANKLASNLSGGNLSSSQGPSGPRPPQINVQAAQGQYQPHQPYRQGTGGSTSSGGYASSSYRRNTIKQVEAAVQMAPPPPATPNPMRPPPSQQQLQQQRYPSPGPNRPQSYQLSDVPPSSLPTTQRPQQQASRPQTIPVSQQLADQHKPATFAEMGIKTSKAKKDDCMIM</sequence>
<dbReference type="InterPro" id="IPR006597">
    <property type="entry name" value="Sel1-like"/>
</dbReference>
<comment type="caution">
    <text evidence="3">The sequence shown here is derived from an EMBL/GenBank/DDBJ whole genome shotgun (WGS) entry which is preliminary data.</text>
</comment>
<organism evidence="3 4">
    <name type="scientific">Rhodotorula diobovata</name>
    <dbReference type="NCBI Taxonomy" id="5288"/>
    <lineage>
        <taxon>Eukaryota</taxon>
        <taxon>Fungi</taxon>
        <taxon>Dikarya</taxon>
        <taxon>Basidiomycota</taxon>
        <taxon>Pucciniomycotina</taxon>
        <taxon>Microbotryomycetes</taxon>
        <taxon>Sporidiobolales</taxon>
        <taxon>Sporidiobolaceae</taxon>
        <taxon>Rhodotorula</taxon>
    </lineage>
</organism>
<feature type="compositionally biased region" description="Pro residues" evidence="2">
    <location>
        <begin position="152"/>
        <end position="170"/>
    </location>
</feature>
<dbReference type="AlphaFoldDB" id="A0A5C5G0T7"/>
<feature type="compositionally biased region" description="Polar residues" evidence="2">
    <location>
        <begin position="684"/>
        <end position="695"/>
    </location>
</feature>
<keyword evidence="1" id="KW-0677">Repeat</keyword>
<gene>
    <name evidence="3" type="ORF">DMC30DRAFT_414883</name>
</gene>
<dbReference type="PANTHER" id="PTHR46430">
    <property type="entry name" value="PROTEIN SKT5-RELATED"/>
    <property type="match status" value="1"/>
</dbReference>
<dbReference type="SMART" id="SM00671">
    <property type="entry name" value="SEL1"/>
    <property type="match status" value="6"/>
</dbReference>
<feature type="compositionally biased region" description="Low complexity" evidence="2">
    <location>
        <begin position="663"/>
        <end position="677"/>
    </location>
</feature>
<feature type="compositionally biased region" description="Polar residues" evidence="2">
    <location>
        <begin position="777"/>
        <end position="800"/>
    </location>
</feature>
<evidence type="ECO:0008006" key="5">
    <source>
        <dbReference type="Google" id="ProtNLM"/>
    </source>
</evidence>
<name>A0A5C5G0T7_9BASI</name>
<feature type="compositionally biased region" description="Low complexity" evidence="2">
    <location>
        <begin position="58"/>
        <end position="67"/>
    </location>
</feature>
<dbReference type="Proteomes" id="UP000311382">
    <property type="component" value="Unassembled WGS sequence"/>
</dbReference>
<feature type="region of interest" description="Disordered" evidence="2">
    <location>
        <begin position="731"/>
        <end position="826"/>
    </location>
</feature>
<dbReference type="Gene3D" id="1.25.40.10">
    <property type="entry name" value="Tetratricopeptide repeat domain"/>
    <property type="match status" value="1"/>
</dbReference>
<dbReference type="STRING" id="5288.A0A5C5G0T7"/>
<evidence type="ECO:0000256" key="1">
    <source>
        <dbReference type="ARBA" id="ARBA00022737"/>
    </source>
</evidence>
<keyword evidence="4" id="KW-1185">Reference proteome</keyword>
<dbReference type="InterPro" id="IPR011990">
    <property type="entry name" value="TPR-like_helical_dom_sf"/>
</dbReference>
<feature type="compositionally biased region" description="Pro residues" evidence="2">
    <location>
        <begin position="1"/>
        <end position="10"/>
    </location>
</feature>
<feature type="region of interest" description="Disordered" evidence="2">
    <location>
        <begin position="623"/>
        <end position="716"/>
    </location>
</feature>
<feature type="compositionally biased region" description="Pro residues" evidence="2">
    <location>
        <begin position="20"/>
        <end position="31"/>
    </location>
</feature>
<reference evidence="3 4" key="1">
    <citation type="submission" date="2019-03" db="EMBL/GenBank/DDBJ databases">
        <title>Rhodosporidium diobovatum UCD-FST 08-225 genome sequencing, assembly, and annotation.</title>
        <authorList>
            <person name="Fakankun I.U."/>
            <person name="Fristensky B."/>
            <person name="Levin D.B."/>
        </authorList>
    </citation>
    <scope>NUCLEOTIDE SEQUENCE [LARGE SCALE GENOMIC DNA]</scope>
    <source>
        <strain evidence="3 4">UCD-FST 08-225</strain>
    </source>
</reference>
<dbReference type="OrthoDB" id="272077at2759"/>
<evidence type="ECO:0000313" key="3">
    <source>
        <dbReference type="EMBL" id="TNY22730.1"/>
    </source>
</evidence>
<feature type="region of interest" description="Disordered" evidence="2">
    <location>
        <begin position="1"/>
        <end position="192"/>
    </location>
</feature>
<dbReference type="SUPFAM" id="SSF81901">
    <property type="entry name" value="HCP-like"/>
    <property type="match status" value="1"/>
</dbReference>
<evidence type="ECO:0000313" key="4">
    <source>
        <dbReference type="Proteomes" id="UP000311382"/>
    </source>
</evidence>
<dbReference type="InterPro" id="IPR051726">
    <property type="entry name" value="Chitin_Synth_Reg"/>
</dbReference>
<feature type="compositionally biased region" description="Pro residues" evidence="2">
    <location>
        <begin position="68"/>
        <end position="80"/>
    </location>
</feature>
<dbReference type="PANTHER" id="PTHR46430:SF2">
    <property type="entry name" value="CHITIN SYNTHASE REGULATORY FACTOR 4"/>
    <property type="match status" value="1"/>
</dbReference>
<feature type="compositionally biased region" description="Low complexity" evidence="2">
    <location>
        <begin position="748"/>
        <end position="757"/>
    </location>
</feature>
<dbReference type="Pfam" id="PF08238">
    <property type="entry name" value="Sel1"/>
    <property type="match status" value="4"/>
</dbReference>
<feature type="compositionally biased region" description="Gly residues" evidence="2">
    <location>
        <begin position="86"/>
        <end position="96"/>
    </location>
</feature>
<feature type="compositionally biased region" description="Basic and acidic residues" evidence="2">
    <location>
        <begin position="647"/>
        <end position="657"/>
    </location>
</feature>
<proteinExistence type="predicted"/>
<feature type="compositionally biased region" description="Pro residues" evidence="2">
    <location>
        <begin position="182"/>
        <end position="192"/>
    </location>
</feature>
<dbReference type="EMBL" id="SOZI01000021">
    <property type="protein sequence ID" value="TNY22730.1"/>
    <property type="molecule type" value="Genomic_DNA"/>
</dbReference>
<feature type="compositionally biased region" description="Pro residues" evidence="2">
    <location>
        <begin position="732"/>
        <end position="747"/>
    </location>
</feature>